<feature type="region of interest" description="Disordered" evidence="1">
    <location>
        <begin position="307"/>
        <end position="328"/>
    </location>
</feature>
<feature type="compositionally biased region" description="Polar residues" evidence="1">
    <location>
        <begin position="278"/>
        <end position="287"/>
    </location>
</feature>
<reference evidence="2 3" key="1">
    <citation type="journal article" date="2023" name="Proc. Natl. Acad. Sci. U.S.A.">
        <title>A global phylogenomic analysis of the shiitake genus Lentinula.</title>
        <authorList>
            <person name="Sierra-Patev S."/>
            <person name="Min B."/>
            <person name="Naranjo-Ortiz M."/>
            <person name="Looney B."/>
            <person name="Konkel Z."/>
            <person name="Slot J.C."/>
            <person name="Sakamoto Y."/>
            <person name="Steenwyk J.L."/>
            <person name="Rokas A."/>
            <person name="Carro J."/>
            <person name="Camarero S."/>
            <person name="Ferreira P."/>
            <person name="Molpeceres G."/>
            <person name="Ruiz-Duenas F.J."/>
            <person name="Serrano A."/>
            <person name="Henrissat B."/>
            <person name="Drula E."/>
            <person name="Hughes K.W."/>
            <person name="Mata J.L."/>
            <person name="Ishikawa N.K."/>
            <person name="Vargas-Isla R."/>
            <person name="Ushijima S."/>
            <person name="Smith C.A."/>
            <person name="Donoghue J."/>
            <person name="Ahrendt S."/>
            <person name="Andreopoulos W."/>
            <person name="He G."/>
            <person name="LaButti K."/>
            <person name="Lipzen A."/>
            <person name="Ng V."/>
            <person name="Riley R."/>
            <person name="Sandor L."/>
            <person name="Barry K."/>
            <person name="Martinez A.T."/>
            <person name="Xiao Y."/>
            <person name="Gibbons J.G."/>
            <person name="Terashima K."/>
            <person name="Grigoriev I.V."/>
            <person name="Hibbett D."/>
        </authorList>
    </citation>
    <scope>NUCLEOTIDE SEQUENCE [LARGE SCALE GENOMIC DNA]</scope>
    <source>
        <strain evidence="2 3">TFB7810</strain>
    </source>
</reference>
<name>A0A9W8P2J4_9AGAR</name>
<dbReference type="Proteomes" id="UP001142393">
    <property type="component" value="Unassembled WGS sequence"/>
</dbReference>
<accession>A0A9W8P2J4</accession>
<comment type="caution">
    <text evidence="2">The sequence shown here is derived from an EMBL/GenBank/DDBJ whole genome shotgun (WGS) entry which is preliminary data.</text>
</comment>
<keyword evidence="3" id="KW-1185">Reference proteome</keyword>
<evidence type="ECO:0000313" key="3">
    <source>
        <dbReference type="Proteomes" id="UP001142393"/>
    </source>
</evidence>
<feature type="region of interest" description="Disordered" evidence="1">
    <location>
        <begin position="345"/>
        <end position="380"/>
    </location>
</feature>
<proteinExistence type="predicted"/>
<feature type="region of interest" description="Disordered" evidence="1">
    <location>
        <begin position="255"/>
        <end position="287"/>
    </location>
</feature>
<gene>
    <name evidence="2" type="ORF">DFH05DRAFT_1459207</name>
</gene>
<feature type="compositionally biased region" description="Basic and acidic residues" evidence="1">
    <location>
        <begin position="368"/>
        <end position="380"/>
    </location>
</feature>
<dbReference type="AlphaFoldDB" id="A0A9W8P2J4"/>
<organism evidence="2 3">
    <name type="scientific">Lentinula detonsa</name>
    <dbReference type="NCBI Taxonomy" id="2804962"/>
    <lineage>
        <taxon>Eukaryota</taxon>
        <taxon>Fungi</taxon>
        <taxon>Dikarya</taxon>
        <taxon>Basidiomycota</taxon>
        <taxon>Agaricomycotina</taxon>
        <taxon>Agaricomycetes</taxon>
        <taxon>Agaricomycetidae</taxon>
        <taxon>Agaricales</taxon>
        <taxon>Marasmiineae</taxon>
        <taxon>Omphalotaceae</taxon>
        <taxon>Lentinula</taxon>
    </lineage>
</organism>
<feature type="compositionally biased region" description="Low complexity" evidence="1">
    <location>
        <begin position="307"/>
        <end position="316"/>
    </location>
</feature>
<evidence type="ECO:0000313" key="2">
    <source>
        <dbReference type="EMBL" id="KAJ3745416.1"/>
    </source>
</evidence>
<evidence type="ECO:0000256" key="1">
    <source>
        <dbReference type="SAM" id="MobiDB-lite"/>
    </source>
</evidence>
<dbReference type="EMBL" id="JANVFU010000005">
    <property type="protein sequence ID" value="KAJ3745416.1"/>
    <property type="molecule type" value="Genomic_DNA"/>
</dbReference>
<sequence length="425" mass="47166">MEPDETTDEFEETQSSTSLGWWKRDVYDYCSYYLDGDGIIQKIYCDPNAEEASQARAKTPQQKGVLKRHDSPRLGIIKGIDRGTTPVSFKTRAQPPKYFVQGRMCIVPGGSYGPTKLETNPFRSHDSEGETAWHYSQAPHELNTPLPETPTPRMLGTIYVHRNTEDGGYQIWVWCNRDGRELGWQPVDLENEQVAHPKITTRSLKLTSGEVFVVVVVVEISGIDEHGTLSRNPSSKVLIRDSEGWYFEMNTAEVNAPSSSTSSSSCRGNDLVSESEYRSQGSGSITDTQSVISDVGQILQRPNLVSAPVSPAVSSPVSPPWESRPTTGEDAARVLNETDAPIRLVEPSMSDTDSKPVGFASPTGSDLQQKDPLDGSHDENTRHNFVYALDCDGPENPDLNNDRFITFRKDAVSSFMFTFNVFKLT</sequence>
<protein>
    <submittedName>
        <fullName evidence="2">Uncharacterized protein</fullName>
    </submittedName>
</protein>